<dbReference type="KEGG" id="aqt:FN924_09465"/>
<evidence type="ECO:0000256" key="1">
    <source>
        <dbReference type="ARBA" id="ARBA00007637"/>
    </source>
</evidence>
<dbReference type="Gene3D" id="3.40.50.720">
    <property type="entry name" value="NAD(P)-binding Rossmann-like Domain"/>
    <property type="match status" value="1"/>
</dbReference>
<dbReference type="InterPro" id="IPR001509">
    <property type="entry name" value="Epimerase_deHydtase"/>
</dbReference>
<dbReference type="Proteomes" id="UP000315215">
    <property type="component" value="Chromosome"/>
</dbReference>
<protein>
    <submittedName>
        <fullName evidence="3">NAD-dependent epimerase/dehydratase family protein</fullName>
    </submittedName>
</protein>
<dbReference type="PANTHER" id="PTHR43000">
    <property type="entry name" value="DTDP-D-GLUCOSE 4,6-DEHYDRATASE-RELATED"/>
    <property type="match status" value="1"/>
</dbReference>
<dbReference type="RefSeq" id="WP_143893909.1">
    <property type="nucleotide sequence ID" value="NZ_CP041666.1"/>
</dbReference>
<keyword evidence="4" id="KW-1185">Reference proteome</keyword>
<accession>A0A516KGB1</accession>
<reference evidence="3 4" key="1">
    <citation type="submission" date="2019-07" db="EMBL/GenBank/DDBJ databases">
        <authorList>
            <person name="Li J."/>
        </authorList>
    </citation>
    <scope>NUCLEOTIDE SEQUENCE [LARGE SCALE GENOMIC DNA]</scope>
    <source>
        <strain evidence="3 4">TKL69</strain>
    </source>
</reference>
<dbReference type="CDD" id="cd05255">
    <property type="entry name" value="SQD1_like_SDR_e"/>
    <property type="match status" value="1"/>
</dbReference>
<dbReference type="InterPro" id="IPR036291">
    <property type="entry name" value="NAD(P)-bd_dom_sf"/>
</dbReference>
<proteinExistence type="inferred from homology"/>
<sequence length="382" mass="43358">MRIVVAGGDGFCGWPTALYLSKQGHDVTILDNLVRRKMDDELRSNSVTPIASLEERVVKWKELTGKEIKTFIGDLNHYDFLKEVFRQTQPDAFVHFAEQRSAPYSMMDREHAVFTQTNNVIGNLNVLYAIKELAPDCHLIKLGTMGEYGTPNIDIEEGYLEVEHNGRKDKLPFPKQPGSFYHLSKVHDSHNIMFACKIWGIRATDLNQGIVYGLHTDETDMDPVLVNRLDYDGVFGTALNRFLIQAATGHDLTVYGSGNQTRAFLNIKDTVRCIEIAADNPADRGEFRVFNQFTEYFSVKELAEKVQKVADENGLPATITHLKNPRIEAEEHYYHAVNTKLRDLGLEPHLLTDEVLKGILDSVITNRNRVIKENVIPSVTWK</sequence>
<dbReference type="EMBL" id="CP041666">
    <property type="protein sequence ID" value="QDP40386.1"/>
    <property type="molecule type" value="Genomic_DNA"/>
</dbReference>
<feature type="domain" description="NAD-dependent epimerase/dehydratase" evidence="2">
    <location>
        <begin position="3"/>
        <end position="291"/>
    </location>
</feature>
<dbReference type="AlphaFoldDB" id="A0A516KGB1"/>
<comment type="similarity">
    <text evidence="1">Belongs to the NAD(P)-dependent epimerase/dehydratase family.</text>
</comment>
<evidence type="ECO:0000259" key="2">
    <source>
        <dbReference type="Pfam" id="PF01370"/>
    </source>
</evidence>
<dbReference type="Pfam" id="PF01370">
    <property type="entry name" value="Epimerase"/>
    <property type="match status" value="1"/>
</dbReference>
<dbReference type="SUPFAM" id="SSF51735">
    <property type="entry name" value="NAD(P)-binding Rossmann-fold domains"/>
    <property type="match status" value="1"/>
</dbReference>
<gene>
    <name evidence="3" type="ORF">FN924_09465</name>
</gene>
<evidence type="ECO:0000313" key="4">
    <source>
        <dbReference type="Proteomes" id="UP000315215"/>
    </source>
</evidence>
<name>A0A516KGB1_9BACI</name>
<dbReference type="OrthoDB" id="9771073at2"/>
<organism evidence="3 4">
    <name type="scientific">Radiobacillus deserti</name>
    <dbReference type="NCBI Taxonomy" id="2594883"/>
    <lineage>
        <taxon>Bacteria</taxon>
        <taxon>Bacillati</taxon>
        <taxon>Bacillota</taxon>
        <taxon>Bacilli</taxon>
        <taxon>Bacillales</taxon>
        <taxon>Bacillaceae</taxon>
        <taxon>Radiobacillus</taxon>
    </lineage>
</organism>
<evidence type="ECO:0000313" key="3">
    <source>
        <dbReference type="EMBL" id="QDP40386.1"/>
    </source>
</evidence>
<dbReference type="Gene3D" id="3.90.25.10">
    <property type="entry name" value="UDP-galactose 4-epimerase, domain 1"/>
    <property type="match status" value="1"/>
</dbReference>